<accession>A0A1C3EHP9</accession>
<dbReference type="EMBL" id="LYDR01000063">
    <property type="protein sequence ID" value="ODA32756.1"/>
    <property type="molecule type" value="Genomic_DNA"/>
</dbReference>
<organism evidence="1 2">
    <name type="scientific">Planctopirus hydrillae</name>
    <dbReference type="NCBI Taxonomy" id="1841610"/>
    <lineage>
        <taxon>Bacteria</taxon>
        <taxon>Pseudomonadati</taxon>
        <taxon>Planctomycetota</taxon>
        <taxon>Planctomycetia</taxon>
        <taxon>Planctomycetales</taxon>
        <taxon>Planctomycetaceae</taxon>
        <taxon>Planctopirus</taxon>
    </lineage>
</organism>
<comment type="caution">
    <text evidence="1">The sequence shown here is derived from an EMBL/GenBank/DDBJ whole genome shotgun (WGS) entry which is preliminary data.</text>
</comment>
<keyword evidence="2" id="KW-1185">Reference proteome</keyword>
<dbReference type="Proteomes" id="UP000094828">
    <property type="component" value="Unassembled WGS sequence"/>
</dbReference>
<evidence type="ECO:0000313" key="2">
    <source>
        <dbReference type="Proteomes" id="UP000094828"/>
    </source>
</evidence>
<evidence type="ECO:0000313" key="1">
    <source>
        <dbReference type="EMBL" id="ODA32756.1"/>
    </source>
</evidence>
<dbReference type="AlphaFoldDB" id="A0A1C3EHP9"/>
<protein>
    <submittedName>
        <fullName evidence="1">Uncharacterized protein</fullName>
    </submittedName>
</protein>
<dbReference type="InterPro" id="IPR005358">
    <property type="entry name" value="Puta_zinc/iron-chelating_dom"/>
</dbReference>
<dbReference type="OrthoDB" id="9810361at2"/>
<reference evidence="1 2" key="1">
    <citation type="submission" date="2016-05" db="EMBL/GenBank/DDBJ databases">
        <title>Genomic and physiological characterization of Planctopirus sp. isolated from fresh water lake.</title>
        <authorList>
            <person name="Subhash Y."/>
            <person name="Ramana C."/>
        </authorList>
    </citation>
    <scope>NUCLEOTIDE SEQUENCE [LARGE SCALE GENOMIC DNA]</scope>
    <source>
        <strain evidence="1 2">JC280</strain>
    </source>
</reference>
<sequence length="227" mass="26221">MSPCQNCHAGCCRSFAVSITGADIIRIERELKLNFWDFVCRWEDREGLITRGQAPQFYFDDEPEVPFAICLMHSQSQFFPQSTKCRFLMEGAPDRDFPLGEARCGIYGSRPSACRIFPTRLSSSGQIAEIYDIPSHGRHEQLPIYELCPRPWIPADLDPVQTVEDLVVARFEQLFFQQLARVWNKSPQSWASFPDFIRFVYEKRLIRKTADELEAEIPATIPFFRAA</sequence>
<proteinExistence type="predicted"/>
<dbReference type="Pfam" id="PF03692">
    <property type="entry name" value="CxxCxxCC"/>
    <property type="match status" value="1"/>
</dbReference>
<gene>
    <name evidence="1" type="ORF">A6X21_20700</name>
</gene>
<dbReference type="RefSeq" id="WP_068847276.1">
    <property type="nucleotide sequence ID" value="NZ_LYDR01000063.1"/>
</dbReference>
<name>A0A1C3EHP9_9PLAN</name>